<dbReference type="OrthoDB" id="5906453at2"/>
<dbReference type="EMBL" id="FNVG01000022">
    <property type="protein sequence ID" value="SEG59825.1"/>
    <property type="molecule type" value="Genomic_DNA"/>
</dbReference>
<keyword evidence="3" id="KW-1185">Reference proteome</keyword>
<dbReference type="InterPro" id="IPR019731">
    <property type="entry name" value="DUF2607"/>
</dbReference>
<dbReference type="RefSeq" id="WP_103881789.1">
    <property type="nucleotide sequence ID" value="NZ_FNVG01000022.1"/>
</dbReference>
<evidence type="ECO:0000313" key="3">
    <source>
        <dbReference type="Proteomes" id="UP000236721"/>
    </source>
</evidence>
<feature type="signal peptide" evidence="1">
    <location>
        <begin position="1"/>
        <end position="30"/>
    </location>
</feature>
<sequence length="105" mass="11505">MSLISSIHPKLKLRFALSLAALLLALNAVALEHSYDVKSDHHEHQCSLFSKGTHSLTTDSPCLIPSRLTEPPRITQSNGIVDVKPQVIFARAPPRNGDAAKFTYC</sequence>
<dbReference type="Proteomes" id="UP000236721">
    <property type="component" value="Unassembled WGS sequence"/>
</dbReference>
<dbReference type="Pfam" id="PF10795">
    <property type="entry name" value="DUF2607"/>
    <property type="match status" value="1"/>
</dbReference>
<dbReference type="AlphaFoldDB" id="A0A1H6BHF6"/>
<keyword evidence="1" id="KW-0732">Signal</keyword>
<accession>A0A1H6BHF6</accession>
<feature type="chain" id="PRO_5009293715" evidence="1">
    <location>
        <begin position="31"/>
        <end position="105"/>
    </location>
</feature>
<evidence type="ECO:0000313" key="2">
    <source>
        <dbReference type="EMBL" id="SEG59825.1"/>
    </source>
</evidence>
<organism evidence="2 3">
    <name type="scientific">Vibrio hangzhouensis</name>
    <dbReference type="NCBI Taxonomy" id="462991"/>
    <lineage>
        <taxon>Bacteria</taxon>
        <taxon>Pseudomonadati</taxon>
        <taxon>Pseudomonadota</taxon>
        <taxon>Gammaproteobacteria</taxon>
        <taxon>Vibrionales</taxon>
        <taxon>Vibrionaceae</taxon>
        <taxon>Vibrio</taxon>
    </lineage>
</organism>
<reference evidence="3" key="1">
    <citation type="submission" date="2016-10" db="EMBL/GenBank/DDBJ databases">
        <authorList>
            <person name="Varghese N."/>
            <person name="Submissions S."/>
        </authorList>
    </citation>
    <scope>NUCLEOTIDE SEQUENCE [LARGE SCALE GENOMIC DNA]</scope>
    <source>
        <strain evidence="3">CGMCC 1.7062</strain>
    </source>
</reference>
<protein>
    <submittedName>
        <fullName evidence="2">Uncharacterized protein</fullName>
    </submittedName>
</protein>
<name>A0A1H6BHF6_9VIBR</name>
<evidence type="ECO:0000256" key="1">
    <source>
        <dbReference type="SAM" id="SignalP"/>
    </source>
</evidence>
<gene>
    <name evidence="2" type="ORF">SAMN04488244_12253</name>
</gene>
<proteinExistence type="predicted"/>